<dbReference type="STRING" id="1529.SAMN04487885_11158"/>
<gene>
    <name evidence="2" type="ORF">SAMN04487885_11158</name>
</gene>
<evidence type="ECO:0000313" key="3">
    <source>
        <dbReference type="Proteomes" id="UP000182135"/>
    </source>
</evidence>
<dbReference type="EMBL" id="FOOE01000011">
    <property type="protein sequence ID" value="SFF81217.1"/>
    <property type="molecule type" value="Genomic_DNA"/>
</dbReference>
<dbReference type="eggNOG" id="COG1251">
    <property type="taxonomic scope" value="Bacteria"/>
</dbReference>
<evidence type="ECO:0000313" key="2">
    <source>
        <dbReference type="EMBL" id="SFF81217.1"/>
    </source>
</evidence>
<dbReference type="Gene3D" id="1.10.10.1100">
    <property type="entry name" value="BFD-like [2Fe-2S]-binding domain"/>
    <property type="match status" value="1"/>
</dbReference>
<sequence length="70" mass="7423">MENNGLNEEILDKVTKVCLCKAISRQTIKNAIAEGADTLEKVKEATGAAKGGCCGARCKNKIVELIEASK</sequence>
<dbReference type="InterPro" id="IPR041854">
    <property type="entry name" value="BFD-like_2Fe2S-bd_dom_sf"/>
</dbReference>
<reference evidence="2 3" key="1">
    <citation type="submission" date="2016-10" db="EMBL/GenBank/DDBJ databases">
        <authorList>
            <person name="de Groot N.N."/>
        </authorList>
    </citation>
    <scope>NUCLEOTIDE SEQUENCE [LARGE SCALE GENOMIC DNA]</scope>
    <source>
        <strain evidence="2 3">NLAE-zl-G419</strain>
    </source>
</reference>
<dbReference type="InterPro" id="IPR007419">
    <property type="entry name" value="BFD-like_2Fe2S-bd_dom"/>
</dbReference>
<protein>
    <submittedName>
        <fullName evidence="2">BFD-like [2Fe-2S] binding domain-containing protein</fullName>
    </submittedName>
</protein>
<accession>A0A1I2LUQ0</accession>
<dbReference type="AlphaFoldDB" id="A0A1I2LUQ0"/>
<dbReference type="OrthoDB" id="1629586at2"/>
<proteinExistence type="predicted"/>
<keyword evidence="3" id="KW-1185">Reference proteome</keyword>
<organism evidence="2 3">
    <name type="scientific">Clostridium cadaveris</name>
    <dbReference type="NCBI Taxonomy" id="1529"/>
    <lineage>
        <taxon>Bacteria</taxon>
        <taxon>Bacillati</taxon>
        <taxon>Bacillota</taxon>
        <taxon>Clostridia</taxon>
        <taxon>Eubacteriales</taxon>
        <taxon>Clostridiaceae</taxon>
        <taxon>Clostridium</taxon>
    </lineage>
</organism>
<dbReference type="Pfam" id="PF04324">
    <property type="entry name" value="Fer2_BFD"/>
    <property type="match status" value="1"/>
</dbReference>
<dbReference type="Proteomes" id="UP000182135">
    <property type="component" value="Unassembled WGS sequence"/>
</dbReference>
<evidence type="ECO:0000259" key="1">
    <source>
        <dbReference type="Pfam" id="PF04324"/>
    </source>
</evidence>
<name>A0A1I2LUQ0_9CLOT</name>
<feature type="domain" description="BFD-like [2Fe-2S]-binding" evidence="1">
    <location>
        <begin position="17"/>
        <end position="67"/>
    </location>
</feature>
<dbReference type="RefSeq" id="WP_027638459.1">
    <property type="nucleotide sequence ID" value="NZ_BAAACD010000044.1"/>
</dbReference>
<dbReference type="GeneID" id="90546341"/>